<keyword evidence="3" id="KW-1185">Reference proteome</keyword>
<protein>
    <recommendedName>
        <fullName evidence="1">DUF6894 domain-containing protein</fullName>
    </recommendedName>
</protein>
<accession>A0A7W9BGQ1</accession>
<gene>
    <name evidence="2" type="ORF">FHS94_003768</name>
</gene>
<comment type="caution">
    <text evidence="2">The sequence shown here is derived from an EMBL/GenBank/DDBJ whole genome shotgun (WGS) entry which is preliminary data.</text>
</comment>
<dbReference type="EMBL" id="JACIJK010000017">
    <property type="protein sequence ID" value="MBB5716896.1"/>
    <property type="molecule type" value="Genomic_DNA"/>
</dbReference>
<name>A0A7W9BGQ1_9SPHN</name>
<organism evidence="2 3">
    <name type="scientific">Sphingomonas aerophila</name>
    <dbReference type="NCBI Taxonomy" id="1344948"/>
    <lineage>
        <taxon>Bacteria</taxon>
        <taxon>Pseudomonadati</taxon>
        <taxon>Pseudomonadota</taxon>
        <taxon>Alphaproteobacteria</taxon>
        <taxon>Sphingomonadales</taxon>
        <taxon>Sphingomonadaceae</taxon>
        <taxon>Sphingomonas</taxon>
    </lineage>
</organism>
<evidence type="ECO:0000259" key="1">
    <source>
        <dbReference type="Pfam" id="PF21834"/>
    </source>
</evidence>
<proteinExistence type="predicted"/>
<dbReference type="Proteomes" id="UP000546200">
    <property type="component" value="Unassembled WGS sequence"/>
</dbReference>
<dbReference type="InterPro" id="IPR054189">
    <property type="entry name" value="DUF6894"/>
</dbReference>
<reference evidence="2 3" key="1">
    <citation type="submission" date="2020-08" db="EMBL/GenBank/DDBJ databases">
        <title>Genomic Encyclopedia of Type Strains, Phase IV (KMG-IV): sequencing the most valuable type-strain genomes for metagenomic binning, comparative biology and taxonomic classification.</title>
        <authorList>
            <person name="Goeker M."/>
        </authorList>
    </citation>
    <scope>NUCLEOTIDE SEQUENCE [LARGE SCALE GENOMIC DNA]</scope>
    <source>
        <strain evidence="2 3">DSM 100044</strain>
    </source>
</reference>
<evidence type="ECO:0000313" key="2">
    <source>
        <dbReference type="EMBL" id="MBB5716896.1"/>
    </source>
</evidence>
<dbReference type="AlphaFoldDB" id="A0A7W9BGQ1"/>
<sequence length="99" mass="10585">MDVDGTERPNADLALEAARAGARDLIAADIKTGKPVHLSHRIEAVGEDGSVCHLVLFGDEELTLDAFSLRKRARLDRAQCKMSACMSGPDVLSVELLPG</sequence>
<feature type="domain" description="DUF6894" evidence="1">
    <location>
        <begin position="2"/>
        <end position="56"/>
    </location>
</feature>
<evidence type="ECO:0000313" key="3">
    <source>
        <dbReference type="Proteomes" id="UP000546200"/>
    </source>
</evidence>
<dbReference type="Pfam" id="PF21834">
    <property type="entry name" value="DUF6894"/>
    <property type="match status" value="1"/>
</dbReference>
<dbReference type="RefSeq" id="WP_184060564.1">
    <property type="nucleotide sequence ID" value="NZ_JACIJK010000017.1"/>
</dbReference>